<accession>A0A2K9Z760</accession>
<dbReference type="EMBL" id="CP025012">
    <property type="protein sequence ID" value="AUW44072.1"/>
    <property type="molecule type" value="Genomic_DNA"/>
</dbReference>
<gene>
    <name evidence="2" type="ORF">CUJ84_Chr003741</name>
</gene>
<evidence type="ECO:0000256" key="1">
    <source>
        <dbReference type="SAM" id="MobiDB-lite"/>
    </source>
</evidence>
<evidence type="ECO:0000313" key="3">
    <source>
        <dbReference type="Proteomes" id="UP000238523"/>
    </source>
</evidence>
<proteinExistence type="predicted"/>
<dbReference type="AlphaFoldDB" id="A0A2K9Z760"/>
<feature type="region of interest" description="Disordered" evidence="1">
    <location>
        <begin position="1"/>
        <end position="32"/>
    </location>
</feature>
<organism evidence="2 3">
    <name type="scientific">Rhizobium leguminosarum</name>
    <dbReference type="NCBI Taxonomy" id="384"/>
    <lineage>
        <taxon>Bacteria</taxon>
        <taxon>Pseudomonadati</taxon>
        <taxon>Pseudomonadota</taxon>
        <taxon>Alphaproteobacteria</taxon>
        <taxon>Hyphomicrobiales</taxon>
        <taxon>Rhizobiaceae</taxon>
        <taxon>Rhizobium/Agrobacterium group</taxon>
        <taxon>Rhizobium</taxon>
    </lineage>
</organism>
<sequence length="58" mass="6507">MAALTGHAAEGAARDRYARRGTAGNDGLKRSPRICERRETYVIPRRFSGNNAMPQYIR</sequence>
<protein>
    <submittedName>
        <fullName evidence="2">Uncharacterized protein</fullName>
    </submittedName>
</protein>
<reference evidence="2 3" key="1">
    <citation type="submission" date="2017-11" db="EMBL/GenBank/DDBJ databases">
        <title>Complete genome of Rhizobium leguminosarum Norway, an ineffective micro-symbiont.</title>
        <authorList>
            <person name="Hoffrichter A."/>
            <person name="Liang J."/>
            <person name="Brachmann A."/>
            <person name="Marin M."/>
        </authorList>
    </citation>
    <scope>NUCLEOTIDE SEQUENCE [LARGE SCALE GENOMIC DNA]</scope>
    <source>
        <strain evidence="2 3">Norway</strain>
    </source>
</reference>
<name>A0A2K9Z760_RHILE</name>
<dbReference type="Proteomes" id="UP000238523">
    <property type="component" value="Chromosome"/>
</dbReference>
<feature type="compositionally biased region" description="Low complexity" evidence="1">
    <location>
        <begin position="1"/>
        <end position="11"/>
    </location>
</feature>
<evidence type="ECO:0000313" key="2">
    <source>
        <dbReference type="EMBL" id="AUW44072.1"/>
    </source>
</evidence>